<evidence type="ECO:0000313" key="9">
    <source>
        <dbReference type="Proteomes" id="UP000282613"/>
    </source>
</evidence>
<keyword evidence="5" id="KW-0175">Coiled coil</keyword>
<dbReference type="InterPro" id="IPR036322">
    <property type="entry name" value="WD40_repeat_dom_sf"/>
</dbReference>
<accession>A0A158R6M4</accession>
<dbReference type="OrthoDB" id="2306at2759"/>
<dbReference type="PANTHER" id="PTHR19856">
    <property type="entry name" value="WD-REPEATCONTAINING PROTEIN WDR1"/>
    <property type="match status" value="1"/>
</dbReference>
<evidence type="ECO:0000256" key="5">
    <source>
        <dbReference type="SAM" id="Coils"/>
    </source>
</evidence>
<dbReference type="Gene3D" id="2.130.10.10">
    <property type="entry name" value="YVTN repeat-like/Quinoprotein amine dehydrogenase"/>
    <property type="match status" value="3"/>
</dbReference>
<reference evidence="10" key="1">
    <citation type="submission" date="2016-04" db="UniProtKB">
        <authorList>
            <consortium name="WormBaseParasite"/>
        </authorList>
    </citation>
    <scope>IDENTIFICATION</scope>
</reference>
<evidence type="ECO:0000256" key="4">
    <source>
        <dbReference type="PROSITE-ProRule" id="PRU00221"/>
    </source>
</evidence>
<dbReference type="InterPro" id="IPR059039">
    <property type="entry name" value="ZNF380_CC"/>
</dbReference>
<evidence type="ECO:0000313" key="10">
    <source>
        <dbReference type="WBParaSite" id="TASK_0000052201-mRNA-1"/>
    </source>
</evidence>
<evidence type="ECO:0000256" key="1">
    <source>
        <dbReference type="ARBA" id="ARBA00022574"/>
    </source>
</evidence>
<feature type="repeat" description="WD" evidence="4">
    <location>
        <begin position="154"/>
        <end position="186"/>
    </location>
</feature>
<dbReference type="AlphaFoldDB" id="A0A158R6M4"/>
<dbReference type="InterPro" id="IPR001680">
    <property type="entry name" value="WD40_rpt"/>
</dbReference>
<protein>
    <submittedName>
        <fullName evidence="10">WD_REPEATS_REGION domain-containing protein</fullName>
    </submittedName>
</protein>
<reference evidence="8 9" key="2">
    <citation type="submission" date="2018-11" db="EMBL/GenBank/DDBJ databases">
        <authorList>
            <consortium name="Pathogen Informatics"/>
        </authorList>
    </citation>
    <scope>NUCLEOTIDE SEQUENCE [LARGE SCALE GENOMIC DNA]</scope>
</reference>
<dbReference type="InterPro" id="IPR015943">
    <property type="entry name" value="WD40/YVTN_repeat-like_dom_sf"/>
</dbReference>
<feature type="region of interest" description="Disordered" evidence="6">
    <location>
        <begin position="675"/>
        <end position="706"/>
    </location>
</feature>
<dbReference type="Pfam" id="PF23406">
    <property type="entry name" value="ZNF380_CC"/>
    <property type="match status" value="1"/>
</dbReference>
<dbReference type="WBParaSite" id="TASK_0000052201-mRNA-1">
    <property type="protein sequence ID" value="TASK_0000052201-mRNA-1"/>
    <property type="gene ID" value="TASK_0000052201"/>
</dbReference>
<proteinExistence type="inferred from homology"/>
<feature type="coiled-coil region" evidence="5">
    <location>
        <begin position="602"/>
        <end position="629"/>
    </location>
</feature>
<dbReference type="SUPFAM" id="SSF50978">
    <property type="entry name" value="WD40 repeat-like"/>
    <property type="match status" value="2"/>
</dbReference>
<evidence type="ECO:0000256" key="3">
    <source>
        <dbReference type="ARBA" id="ARBA00038366"/>
    </source>
</evidence>
<feature type="compositionally biased region" description="Basic and acidic residues" evidence="6">
    <location>
        <begin position="697"/>
        <end position="706"/>
    </location>
</feature>
<feature type="repeat" description="WD" evidence="4">
    <location>
        <begin position="245"/>
        <end position="281"/>
    </location>
</feature>
<sequence length="706" mass="77395">MDNDMYTGHSFDVQCAKYSPSGFYVASGDKSGKLHIWDTTQKEHILKNEFPVLASINDVCWSSDNQRIAVGGAGGEKFGKVINAEMGTEVGEVVGMSKVINSIDFRPTRPFRLVTGSEDFTACFFEGPPFKFVRSLKMFVYDASSGDHICELGSPAHKGGIYGLDFSPSGARLISVSADKKIKLWSAEKPYDLLYEYAFEDKLDNMQLGCVWTVGKIVSLSLSGAMTYFNVADDCSSLEAPAGTMFGHSRPIQRACYSTTSEQLITASYDGLMVRWNLTTGLAESFEGKEAHKSAIHGVVTCDDRVLSAGVDDRVVFSSLSNRTYEQSVKVSSQPRGLCLAASKKLAVVVCMKHLYTFSLAAGETSASPLASLEISPDATTGCITADGDLVAVGKADGCVELFVVSKDGRTLKASTEGEKVTGECTTMAFSPDGSHLAVGDADRYLRLYKVEAMTEGSPKLTQIRDWREHAARVTCVAWTPDGQYFATGGLDCAIMVFRPTVSSKVCEVRNAHPGNLITALVWKSNNKLISTGHDACQPKSEVVEPQFEALRSKKVEELAPVISNSSQSPPKEEVGAQSCLLPEGFFDDARRDAEARNVPFKDKMDAEMEIFRKELGALNQESEQILERDNEEMVIARNLAEVDKQILMWEKFRELEMQKEANISKKKIVKSEGALIKSENEDDDSDSDDADEDELNDFRFKAGIR</sequence>
<dbReference type="Proteomes" id="UP000282613">
    <property type="component" value="Unassembled WGS sequence"/>
</dbReference>
<feature type="repeat" description="WD" evidence="4">
    <location>
        <begin position="6"/>
        <end position="47"/>
    </location>
</feature>
<feature type="domain" description="ZNF380 coiled-coil" evidence="7">
    <location>
        <begin position="582"/>
        <end position="661"/>
    </location>
</feature>
<dbReference type="PROSITE" id="PS50082">
    <property type="entry name" value="WD_REPEATS_2"/>
    <property type="match status" value="4"/>
</dbReference>
<feature type="repeat" description="WD" evidence="4">
    <location>
        <begin position="467"/>
        <end position="498"/>
    </location>
</feature>
<evidence type="ECO:0000256" key="6">
    <source>
        <dbReference type="SAM" id="MobiDB-lite"/>
    </source>
</evidence>
<dbReference type="PROSITE" id="PS50294">
    <property type="entry name" value="WD_REPEATS_REGION"/>
    <property type="match status" value="2"/>
</dbReference>
<keyword evidence="2" id="KW-0677">Repeat</keyword>
<dbReference type="SMART" id="SM00320">
    <property type="entry name" value="WD40"/>
    <property type="match status" value="9"/>
</dbReference>
<evidence type="ECO:0000256" key="2">
    <source>
        <dbReference type="ARBA" id="ARBA00022737"/>
    </source>
</evidence>
<evidence type="ECO:0000313" key="8">
    <source>
        <dbReference type="EMBL" id="VDK21167.1"/>
    </source>
</evidence>
<dbReference type="STRING" id="60517.A0A158R6M4"/>
<gene>
    <name evidence="8" type="ORF">TASK_LOCUS523</name>
</gene>
<dbReference type="EMBL" id="UYRS01000069">
    <property type="protein sequence ID" value="VDK21167.1"/>
    <property type="molecule type" value="Genomic_DNA"/>
</dbReference>
<organism evidence="10">
    <name type="scientific">Taenia asiatica</name>
    <name type="common">Asian tapeworm</name>
    <dbReference type="NCBI Taxonomy" id="60517"/>
    <lineage>
        <taxon>Eukaryota</taxon>
        <taxon>Metazoa</taxon>
        <taxon>Spiralia</taxon>
        <taxon>Lophotrochozoa</taxon>
        <taxon>Platyhelminthes</taxon>
        <taxon>Cestoda</taxon>
        <taxon>Eucestoda</taxon>
        <taxon>Cyclophyllidea</taxon>
        <taxon>Taeniidae</taxon>
        <taxon>Taenia</taxon>
    </lineage>
</organism>
<dbReference type="GO" id="GO:0030864">
    <property type="term" value="C:cortical actin cytoskeleton"/>
    <property type="evidence" value="ECO:0007669"/>
    <property type="project" value="TreeGrafter"/>
</dbReference>
<dbReference type="Pfam" id="PF00400">
    <property type="entry name" value="WD40"/>
    <property type="match status" value="5"/>
</dbReference>
<comment type="similarity">
    <text evidence="3">Belongs to the WD repeat AIP1 family.</text>
</comment>
<dbReference type="PANTHER" id="PTHR19856:SF0">
    <property type="entry name" value="WD REPEAT-CONTAINING PROTEIN 1"/>
    <property type="match status" value="1"/>
</dbReference>
<keyword evidence="1 4" id="KW-0853">WD repeat</keyword>
<dbReference type="GO" id="GO:0030042">
    <property type="term" value="P:actin filament depolymerization"/>
    <property type="evidence" value="ECO:0007669"/>
    <property type="project" value="TreeGrafter"/>
</dbReference>
<evidence type="ECO:0000259" key="7">
    <source>
        <dbReference type="Pfam" id="PF23406"/>
    </source>
</evidence>
<dbReference type="GO" id="GO:0051015">
    <property type="term" value="F:actin filament binding"/>
    <property type="evidence" value="ECO:0007669"/>
    <property type="project" value="TreeGrafter"/>
</dbReference>
<keyword evidence="9" id="KW-1185">Reference proteome</keyword>
<feature type="compositionally biased region" description="Acidic residues" evidence="6">
    <location>
        <begin position="681"/>
        <end position="696"/>
    </location>
</feature>
<name>A0A158R6M4_TAEAS</name>